<feature type="compositionally biased region" description="Basic and acidic residues" evidence="1">
    <location>
        <begin position="113"/>
        <end position="126"/>
    </location>
</feature>
<dbReference type="PROSITE" id="PS51257">
    <property type="entry name" value="PROKAR_LIPOPROTEIN"/>
    <property type="match status" value="1"/>
</dbReference>
<feature type="region of interest" description="Disordered" evidence="1">
    <location>
        <begin position="113"/>
        <end position="132"/>
    </location>
</feature>
<reference evidence="2 3" key="1">
    <citation type="submission" date="2019-02" db="EMBL/GenBank/DDBJ databases">
        <title>Deep-cultivation of Planctomycetes and their phenomic and genomic characterization uncovers novel biology.</title>
        <authorList>
            <person name="Wiegand S."/>
            <person name="Jogler M."/>
            <person name="Boedeker C."/>
            <person name="Pinto D."/>
            <person name="Vollmers J."/>
            <person name="Rivas-Marin E."/>
            <person name="Kohn T."/>
            <person name="Peeters S.H."/>
            <person name="Heuer A."/>
            <person name="Rast P."/>
            <person name="Oberbeckmann S."/>
            <person name="Bunk B."/>
            <person name="Jeske O."/>
            <person name="Meyerdierks A."/>
            <person name="Storesund J.E."/>
            <person name="Kallscheuer N."/>
            <person name="Luecker S."/>
            <person name="Lage O.M."/>
            <person name="Pohl T."/>
            <person name="Merkel B.J."/>
            <person name="Hornburger P."/>
            <person name="Mueller R.-W."/>
            <person name="Bruemmer F."/>
            <person name="Labrenz M."/>
            <person name="Spormann A.M."/>
            <person name="Op Den Camp H."/>
            <person name="Overmann J."/>
            <person name="Amann R."/>
            <person name="Jetten M.S.M."/>
            <person name="Mascher T."/>
            <person name="Medema M.H."/>
            <person name="Devos D.P."/>
            <person name="Kaster A.-K."/>
            <person name="Ovreas L."/>
            <person name="Rohde M."/>
            <person name="Galperin M.Y."/>
            <person name="Jogler C."/>
        </authorList>
    </citation>
    <scope>NUCLEOTIDE SEQUENCE [LARGE SCALE GENOMIC DNA]</scope>
    <source>
        <strain evidence="2 3">Pla100</strain>
    </source>
</reference>
<organism evidence="2 3">
    <name type="scientific">Neorhodopirellula pilleata</name>
    <dbReference type="NCBI Taxonomy" id="2714738"/>
    <lineage>
        <taxon>Bacteria</taxon>
        <taxon>Pseudomonadati</taxon>
        <taxon>Planctomycetota</taxon>
        <taxon>Planctomycetia</taxon>
        <taxon>Pirellulales</taxon>
        <taxon>Pirellulaceae</taxon>
        <taxon>Neorhodopirellula</taxon>
    </lineage>
</organism>
<dbReference type="OrthoDB" id="281831at2"/>
<protein>
    <submittedName>
        <fullName evidence="2">Uncharacterized protein</fullName>
    </submittedName>
</protein>
<sequence length="172" mass="18492">MKIHLFTLTLVCYGLVGCSGPSESVPSVPEPSDVIVMDDLPSLTDSDGHPEHGPHGGELIELGKEAFHVEMVHDAAKVSMFVLDNTATIPVAIEVQTLTLSLKHDGKVKSFELAADRQTDDPEGRSSHFSSTNGELMRWLDAEAEGAVVLSIEGSSYTGKISHDHDHSGHDH</sequence>
<evidence type="ECO:0000313" key="3">
    <source>
        <dbReference type="Proteomes" id="UP000316213"/>
    </source>
</evidence>
<comment type="caution">
    <text evidence="2">The sequence shown here is derived from an EMBL/GenBank/DDBJ whole genome shotgun (WGS) entry which is preliminary data.</text>
</comment>
<gene>
    <name evidence="2" type="ORF">Pla100_43110</name>
</gene>
<dbReference type="AlphaFoldDB" id="A0A5C6A0S2"/>
<dbReference type="Proteomes" id="UP000316213">
    <property type="component" value="Unassembled WGS sequence"/>
</dbReference>
<name>A0A5C6A0S2_9BACT</name>
<dbReference type="EMBL" id="SJPM01000010">
    <property type="protein sequence ID" value="TWT92995.1"/>
    <property type="molecule type" value="Genomic_DNA"/>
</dbReference>
<proteinExistence type="predicted"/>
<evidence type="ECO:0000256" key="1">
    <source>
        <dbReference type="SAM" id="MobiDB-lite"/>
    </source>
</evidence>
<keyword evidence="3" id="KW-1185">Reference proteome</keyword>
<evidence type="ECO:0000313" key="2">
    <source>
        <dbReference type="EMBL" id="TWT92995.1"/>
    </source>
</evidence>
<accession>A0A5C6A0S2</accession>
<dbReference type="RefSeq" id="WP_146579743.1">
    <property type="nucleotide sequence ID" value="NZ_SJPM01000010.1"/>
</dbReference>